<sequence length="38" mass="4241">MNSIFERAEAHLIAFIQIAFISILSPRLVRLAAQEISA</sequence>
<evidence type="ECO:0000256" key="1">
    <source>
        <dbReference type="SAM" id="Phobius"/>
    </source>
</evidence>
<accession>W9GYF9</accession>
<dbReference type="Proteomes" id="UP000019486">
    <property type="component" value="Unassembled WGS sequence"/>
</dbReference>
<keyword evidence="1" id="KW-0472">Membrane</keyword>
<name>W9GYF9_9PROT</name>
<keyword evidence="3" id="KW-1185">Reference proteome</keyword>
<comment type="caution">
    <text evidence="2">The sequence shown here is derived from an EMBL/GenBank/DDBJ whole genome shotgun (WGS) entry which is preliminary data.</text>
</comment>
<reference evidence="2 3" key="1">
    <citation type="submission" date="2013-08" db="EMBL/GenBank/DDBJ databases">
        <title>The genome sequence of Skermanella stibiiresistens.</title>
        <authorList>
            <person name="Zhu W."/>
            <person name="Wang G."/>
        </authorList>
    </citation>
    <scope>NUCLEOTIDE SEQUENCE [LARGE SCALE GENOMIC DNA]</scope>
    <source>
        <strain evidence="2 3">SB22</strain>
    </source>
</reference>
<evidence type="ECO:0000313" key="2">
    <source>
        <dbReference type="EMBL" id="EWY36518.1"/>
    </source>
</evidence>
<evidence type="ECO:0000313" key="3">
    <source>
        <dbReference type="Proteomes" id="UP000019486"/>
    </source>
</evidence>
<dbReference type="AlphaFoldDB" id="W9GYF9"/>
<dbReference type="STRING" id="1385369.N825_22455"/>
<feature type="transmembrane region" description="Helical" evidence="1">
    <location>
        <begin position="12"/>
        <end position="29"/>
    </location>
</feature>
<gene>
    <name evidence="2" type="ORF">N825_22455</name>
</gene>
<keyword evidence="1" id="KW-1133">Transmembrane helix</keyword>
<protein>
    <submittedName>
        <fullName evidence="2">Uncharacterized protein</fullName>
    </submittedName>
</protein>
<proteinExistence type="predicted"/>
<organism evidence="2 3">
    <name type="scientific">Skermanella stibiiresistens SB22</name>
    <dbReference type="NCBI Taxonomy" id="1385369"/>
    <lineage>
        <taxon>Bacteria</taxon>
        <taxon>Pseudomonadati</taxon>
        <taxon>Pseudomonadota</taxon>
        <taxon>Alphaproteobacteria</taxon>
        <taxon>Rhodospirillales</taxon>
        <taxon>Azospirillaceae</taxon>
        <taxon>Skermanella</taxon>
    </lineage>
</organism>
<keyword evidence="1" id="KW-0812">Transmembrane</keyword>
<dbReference type="EMBL" id="AVFL01000041">
    <property type="protein sequence ID" value="EWY36518.1"/>
    <property type="molecule type" value="Genomic_DNA"/>
</dbReference>